<protein>
    <submittedName>
        <fullName evidence="2">Uncharacterized protein</fullName>
    </submittedName>
</protein>
<feature type="compositionally biased region" description="Basic and acidic residues" evidence="1">
    <location>
        <begin position="63"/>
        <end position="78"/>
    </location>
</feature>
<evidence type="ECO:0000313" key="3">
    <source>
        <dbReference type="Proteomes" id="UP000054279"/>
    </source>
</evidence>
<keyword evidence="3" id="KW-1185">Reference proteome</keyword>
<dbReference type="EMBL" id="KN838074">
    <property type="protein sequence ID" value="KIJ22601.1"/>
    <property type="molecule type" value="Genomic_DNA"/>
</dbReference>
<evidence type="ECO:0000256" key="1">
    <source>
        <dbReference type="SAM" id="MobiDB-lite"/>
    </source>
</evidence>
<gene>
    <name evidence="2" type="ORF">M422DRAFT_276941</name>
</gene>
<organism evidence="2 3">
    <name type="scientific">Sphaerobolus stellatus (strain SS14)</name>
    <dbReference type="NCBI Taxonomy" id="990650"/>
    <lineage>
        <taxon>Eukaryota</taxon>
        <taxon>Fungi</taxon>
        <taxon>Dikarya</taxon>
        <taxon>Basidiomycota</taxon>
        <taxon>Agaricomycotina</taxon>
        <taxon>Agaricomycetes</taxon>
        <taxon>Phallomycetidae</taxon>
        <taxon>Geastrales</taxon>
        <taxon>Sphaerobolaceae</taxon>
        <taxon>Sphaerobolus</taxon>
    </lineage>
</organism>
<dbReference type="Proteomes" id="UP000054279">
    <property type="component" value="Unassembled WGS sequence"/>
</dbReference>
<feature type="region of interest" description="Disordered" evidence="1">
    <location>
        <begin position="63"/>
        <end position="92"/>
    </location>
</feature>
<proteinExistence type="predicted"/>
<name>A0A0C9UAR3_SPHS4</name>
<reference evidence="2 3" key="1">
    <citation type="submission" date="2014-06" db="EMBL/GenBank/DDBJ databases">
        <title>Evolutionary Origins and Diversification of the Mycorrhizal Mutualists.</title>
        <authorList>
            <consortium name="DOE Joint Genome Institute"/>
            <consortium name="Mycorrhizal Genomics Consortium"/>
            <person name="Kohler A."/>
            <person name="Kuo A."/>
            <person name="Nagy L.G."/>
            <person name="Floudas D."/>
            <person name="Copeland A."/>
            <person name="Barry K.W."/>
            <person name="Cichocki N."/>
            <person name="Veneault-Fourrey C."/>
            <person name="LaButti K."/>
            <person name="Lindquist E.A."/>
            <person name="Lipzen A."/>
            <person name="Lundell T."/>
            <person name="Morin E."/>
            <person name="Murat C."/>
            <person name="Riley R."/>
            <person name="Ohm R."/>
            <person name="Sun H."/>
            <person name="Tunlid A."/>
            <person name="Henrissat B."/>
            <person name="Grigoriev I.V."/>
            <person name="Hibbett D.S."/>
            <person name="Martin F."/>
        </authorList>
    </citation>
    <scope>NUCLEOTIDE SEQUENCE [LARGE SCALE GENOMIC DNA]</scope>
    <source>
        <strain evidence="2 3">SS14</strain>
    </source>
</reference>
<sequence length="142" mass="16029">MEALLAWHKGNLDSSGGVIEKEIIDRKDVQISVAALLNKAGHMRKVAAEQTEENREKAWMIQKENKIRPSSDESEKENVSPNGSGPKVKRLCHSRSTAAGRLGDIKSLMEENIDQRRQQHEATQQETVAFHSKLLDLFEQKL</sequence>
<evidence type="ECO:0000313" key="2">
    <source>
        <dbReference type="EMBL" id="KIJ22601.1"/>
    </source>
</evidence>
<accession>A0A0C9UAR3</accession>
<dbReference type="AlphaFoldDB" id="A0A0C9UAR3"/>
<dbReference type="HOGENOM" id="CLU_103460_0_0_1"/>